<sequence length="302" mass="33028">MDDDALTRTWRPPFPLDLRRVLAPLRRGLGDPTMRVDPDAVWRATTTAAGPATLRLGRDGSGVVATAWGPGARAVLDGVPDLLGASDDDAGFAAVHDVVERGRRLSHGVPLSSSGRVWDVLVAAVLEQKVTNREAWRSWRELCRRFGTPAPGPADDLRVPPDPVQLRRIRDWEWHRIGVDGARRRTLLAAASVAGRLERAVRLRGEAGRDLLRHVPGIGPWTAAEVAQRAWGDPDAVSVGDFHLSTIVGLALTGHPLDDDGMLDALAPYAGQRHRAVRYLSAAGVHRPRYGPRMPARDYRRM</sequence>
<accession>A0ABW3G054</accession>
<keyword evidence="2" id="KW-0234">DNA repair</keyword>
<organism evidence="3 4">
    <name type="scientific">Saccharopolyspora rosea</name>
    <dbReference type="NCBI Taxonomy" id="524884"/>
    <lineage>
        <taxon>Bacteria</taxon>
        <taxon>Bacillati</taxon>
        <taxon>Actinomycetota</taxon>
        <taxon>Actinomycetes</taxon>
        <taxon>Pseudonocardiales</taxon>
        <taxon>Pseudonocardiaceae</taxon>
        <taxon>Saccharopolyspora</taxon>
    </lineage>
</organism>
<dbReference type="SUPFAM" id="SSF48150">
    <property type="entry name" value="DNA-glycosylase"/>
    <property type="match status" value="1"/>
</dbReference>
<proteinExistence type="predicted"/>
<dbReference type="RefSeq" id="WP_263249380.1">
    <property type="nucleotide sequence ID" value="NZ_BAABLT010000047.1"/>
</dbReference>
<reference evidence="4" key="1">
    <citation type="journal article" date="2019" name="Int. J. Syst. Evol. Microbiol.">
        <title>The Global Catalogue of Microorganisms (GCM) 10K type strain sequencing project: providing services to taxonomists for standard genome sequencing and annotation.</title>
        <authorList>
            <consortium name="The Broad Institute Genomics Platform"/>
            <consortium name="The Broad Institute Genome Sequencing Center for Infectious Disease"/>
            <person name="Wu L."/>
            <person name="Ma J."/>
        </authorList>
    </citation>
    <scope>NUCLEOTIDE SEQUENCE [LARGE SCALE GENOMIC DNA]</scope>
    <source>
        <strain evidence="4">CCUG 56401</strain>
    </source>
</reference>
<evidence type="ECO:0000256" key="1">
    <source>
        <dbReference type="ARBA" id="ARBA00022763"/>
    </source>
</evidence>
<comment type="caution">
    <text evidence="3">The sequence shown here is derived from an EMBL/GenBank/DDBJ whole genome shotgun (WGS) entry which is preliminary data.</text>
</comment>
<dbReference type="PANTHER" id="PTHR43003">
    <property type="entry name" value="DNA-3-METHYLADENINE GLYCOSYLASE"/>
    <property type="match status" value="1"/>
</dbReference>
<dbReference type="InterPro" id="IPR011257">
    <property type="entry name" value="DNA_glycosylase"/>
</dbReference>
<dbReference type="Proteomes" id="UP001597018">
    <property type="component" value="Unassembled WGS sequence"/>
</dbReference>
<evidence type="ECO:0000256" key="2">
    <source>
        <dbReference type="ARBA" id="ARBA00023204"/>
    </source>
</evidence>
<protein>
    <submittedName>
        <fullName evidence="3">DNA-3-methyladenine glycosylase family protein</fullName>
    </submittedName>
</protein>
<gene>
    <name evidence="3" type="ORF">ACFQ16_27900</name>
</gene>
<dbReference type="Gene3D" id="1.10.340.30">
    <property type="entry name" value="Hypothetical protein, domain 2"/>
    <property type="match status" value="1"/>
</dbReference>
<keyword evidence="1" id="KW-0227">DNA damage</keyword>
<dbReference type="PANTHER" id="PTHR43003:SF6">
    <property type="entry name" value="DNA GLYCOSYLASE"/>
    <property type="match status" value="1"/>
</dbReference>
<evidence type="ECO:0000313" key="4">
    <source>
        <dbReference type="Proteomes" id="UP001597018"/>
    </source>
</evidence>
<keyword evidence="4" id="KW-1185">Reference proteome</keyword>
<evidence type="ECO:0000313" key="3">
    <source>
        <dbReference type="EMBL" id="MFD0923584.1"/>
    </source>
</evidence>
<name>A0ABW3G054_9PSEU</name>
<dbReference type="EMBL" id="JBHTIW010000037">
    <property type="protein sequence ID" value="MFD0923584.1"/>
    <property type="molecule type" value="Genomic_DNA"/>
</dbReference>
<dbReference type="InterPro" id="IPR051912">
    <property type="entry name" value="Alkylbase_DNA_Glycosylase/TA"/>
</dbReference>